<evidence type="ECO:0000256" key="2">
    <source>
        <dbReference type="ARBA" id="ARBA00023125"/>
    </source>
</evidence>
<dbReference type="AlphaFoldDB" id="A0A368XJ91"/>
<keyword evidence="1" id="KW-0805">Transcription regulation</keyword>
<proteinExistence type="predicted"/>
<dbReference type="Proteomes" id="UP000252884">
    <property type="component" value="Unassembled WGS sequence"/>
</dbReference>
<accession>A0A368XJ91</accession>
<evidence type="ECO:0000259" key="4">
    <source>
        <dbReference type="PROSITE" id="PS50995"/>
    </source>
</evidence>
<sequence>MPRTPPAPSHDPRNDYAVTEQVGHLLRRAYQRHVALFQAEIPDSQLTAAQFVTLCAVRDMGGCSLNDVVKRTAIDQATVRGVVERLAARGLLTVSAHQRDGRKRELALTDAGAELVAATVPFAQRVTERTFGDFNPAERLALAYLLQRMADMP</sequence>
<dbReference type="EMBL" id="QPJK01000008">
    <property type="protein sequence ID" value="RCW68101.1"/>
    <property type="molecule type" value="Genomic_DNA"/>
</dbReference>
<evidence type="ECO:0000256" key="3">
    <source>
        <dbReference type="ARBA" id="ARBA00023163"/>
    </source>
</evidence>
<dbReference type="InterPro" id="IPR036390">
    <property type="entry name" value="WH_DNA-bd_sf"/>
</dbReference>
<dbReference type="PANTHER" id="PTHR33164">
    <property type="entry name" value="TRANSCRIPTIONAL REGULATOR, MARR FAMILY"/>
    <property type="match status" value="1"/>
</dbReference>
<dbReference type="InterPro" id="IPR039422">
    <property type="entry name" value="MarR/SlyA-like"/>
</dbReference>
<evidence type="ECO:0000313" key="6">
    <source>
        <dbReference type="Proteomes" id="UP000252884"/>
    </source>
</evidence>
<dbReference type="PANTHER" id="PTHR33164:SF95">
    <property type="entry name" value="TRANSCRIPTIONAL REGULATOR"/>
    <property type="match status" value="1"/>
</dbReference>
<dbReference type="PROSITE" id="PS50995">
    <property type="entry name" value="HTH_MARR_2"/>
    <property type="match status" value="1"/>
</dbReference>
<dbReference type="RefSeq" id="WP_114470631.1">
    <property type="nucleotide sequence ID" value="NZ_QPJK01000008.1"/>
</dbReference>
<comment type="caution">
    <text evidence="5">The sequence shown here is derived from an EMBL/GenBank/DDBJ whole genome shotgun (WGS) entry which is preliminary data.</text>
</comment>
<dbReference type="Pfam" id="PF12802">
    <property type="entry name" value="MarR_2"/>
    <property type="match status" value="1"/>
</dbReference>
<dbReference type="InterPro" id="IPR036388">
    <property type="entry name" value="WH-like_DNA-bd_sf"/>
</dbReference>
<dbReference type="GO" id="GO:0003677">
    <property type="term" value="F:DNA binding"/>
    <property type="evidence" value="ECO:0007669"/>
    <property type="project" value="UniProtKB-KW"/>
</dbReference>
<dbReference type="GO" id="GO:0006950">
    <property type="term" value="P:response to stress"/>
    <property type="evidence" value="ECO:0007669"/>
    <property type="project" value="TreeGrafter"/>
</dbReference>
<evidence type="ECO:0000256" key="1">
    <source>
        <dbReference type="ARBA" id="ARBA00023015"/>
    </source>
</evidence>
<dbReference type="InterPro" id="IPR023187">
    <property type="entry name" value="Tscrpt_reg_MarR-type_CS"/>
</dbReference>
<dbReference type="InterPro" id="IPR000835">
    <property type="entry name" value="HTH_MarR-typ"/>
</dbReference>
<dbReference type="Gene3D" id="1.10.10.10">
    <property type="entry name" value="Winged helix-like DNA-binding domain superfamily/Winged helix DNA-binding domain"/>
    <property type="match status" value="1"/>
</dbReference>
<dbReference type="OrthoDB" id="9814496at2"/>
<dbReference type="PROSITE" id="PS01117">
    <property type="entry name" value="HTH_MARR_1"/>
    <property type="match status" value="1"/>
</dbReference>
<keyword evidence="3" id="KW-0804">Transcription</keyword>
<dbReference type="SUPFAM" id="SSF46785">
    <property type="entry name" value="Winged helix' DNA-binding domain"/>
    <property type="match status" value="1"/>
</dbReference>
<evidence type="ECO:0000313" key="5">
    <source>
        <dbReference type="EMBL" id="RCW68101.1"/>
    </source>
</evidence>
<gene>
    <name evidence="5" type="ORF">DES41_108281</name>
</gene>
<feature type="domain" description="HTH marR-type" evidence="4">
    <location>
        <begin position="19"/>
        <end position="151"/>
    </location>
</feature>
<keyword evidence="2" id="KW-0238">DNA-binding</keyword>
<dbReference type="SMART" id="SM00347">
    <property type="entry name" value="HTH_MARR"/>
    <property type="match status" value="1"/>
</dbReference>
<reference evidence="5 6" key="1">
    <citation type="submission" date="2018-07" db="EMBL/GenBank/DDBJ databases">
        <title>Genomic Encyclopedia of Type Strains, Phase IV (KMG-IV): sequencing the most valuable type-strain genomes for metagenomic binning, comparative biology and taxonomic classification.</title>
        <authorList>
            <person name="Goeker M."/>
        </authorList>
    </citation>
    <scope>NUCLEOTIDE SEQUENCE [LARGE SCALE GENOMIC DNA]</scope>
    <source>
        <strain evidence="5 6">DSM 21634</strain>
    </source>
</reference>
<name>A0A368XJ91_9BURK</name>
<organism evidence="5 6">
    <name type="scientific">Pseudorhodoferax soli</name>
    <dbReference type="NCBI Taxonomy" id="545864"/>
    <lineage>
        <taxon>Bacteria</taxon>
        <taxon>Pseudomonadati</taxon>
        <taxon>Pseudomonadota</taxon>
        <taxon>Betaproteobacteria</taxon>
        <taxon>Burkholderiales</taxon>
        <taxon>Comamonadaceae</taxon>
    </lineage>
</organism>
<protein>
    <submittedName>
        <fullName evidence="5">MarR family transcriptional regulator</fullName>
    </submittedName>
</protein>
<keyword evidence="6" id="KW-1185">Reference proteome</keyword>
<dbReference type="GO" id="GO:0003700">
    <property type="term" value="F:DNA-binding transcription factor activity"/>
    <property type="evidence" value="ECO:0007669"/>
    <property type="project" value="InterPro"/>
</dbReference>